<dbReference type="GO" id="GO:0036431">
    <property type="term" value="F:dCMP kinase activity"/>
    <property type="evidence" value="ECO:0007669"/>
    <property type="project" value="InterPro"/>
</dbReference>
<evidence type="ECO:0000256" key="3">
    <source>
        <dbReference type="ARBA" id="ARBA00022741"/>
    </source>
</evidence>
<dbReference type="SUPFAM" id="SSF52540">
    <property type="entry name" value="P-loop containing nucleoside triphosphate hydrolases"/>
    <property type="match status" value="1"/>
</dbReference>
<protein>
    <recommendedName>
        <fullName evidence="1">(d)CMP kinase</fullName>
        <ecNumber evidence="1">2.7.4.25</ecNumber>
    </recommendedName>
</protein>
<feature type="domain" description="Cytidylate kinase" evidence="8">
    <location>
        <begin position="18"/>
        <end position="152"/>
    </location>
</feature>
<evidence type="ECO:0000256" key="4">
    <source>
        <dbReference type="ARBA" id="ARBA00022777"/>
    </source>
</evidence>
<proteinExistence type="predicted"/>
<organism evidence="9">
    <name type="scientific">marine metagenome</name>
    <dbReference type="NCBI Taxonomy" id="408172"/>
    <lineage>
        <taxon>unclassified sequences</taxon>
        <taxon>metagenomes</taxon>
        <taxon>ecological metagenomes</taxon>
    </lineage>
</organism>
<keyword evidence="3" id="KW-0547">Nucleotide-binding</keyword>
<evidence type="ECO:0000256" key="7">
    <source>
        <dbReference type="ARBA" id="ARBA00048478"/>
    </source>
</evidence>
<accession>A0A383C2F8</accession>
<dbReference type="CDD" id="cd02020">
    <property type="entry name" value="CMPK"/>
    <property type="match status" value="1"/>
</dbReference>
<evidence type="ECO:0000259" key="8">
    <source>
        <dbReference type="Pfam" id="PF02224"/>
    </source>
</evidence>
<evidence type="ECO:0000256" key="5">
    <source>
        <dbReference type="ARBA" id="ARBA00022840"/>
    </source>
</evidence>
<dbReference type="EMBL" id="UINC01205439">
    <property type="protein sequence ID" value="SVE26616.1"/>
    <property type="molecule type" value="Genomic_DNA"/>
</dbReference>
<dbReference type="Gene3D" id="3.40.50.300">
    <property type="entry name" value="P-loop containing nucleotide triphosphate hydrolases"/>
    <property type="match status" value="1"/>
</dbReference>
<evidence type="ECO:0000256" key="1">
    <source>
        <dbReference type="ARBA" id="ARBA00012906"/>
    </source>
</evidence>
<dbReference type="EC" id="2.7.4.25" evidence="1"/>
<comment type="catalytic activity">
    <reaction evidence="6">
        <text>dCMP + ATP = dCDP + ADP</text>
        <dbReference type="Rhea" id="RHEA:25094"/>
        <dbReference type="ChEBI" id="CHEBI:30616"/>
        <dbReference type="ChEBI" id="CHEBI:57566"/>
        <dbReference type="ChEBI" id="CHEBI:58593"/>
        <dbReference type="ChEBI" id="CHEBI:456216"/>
        <dbReference type="EC" id="2.7.4.25"/>
    </reaction>
</comment>
<keyword evidence="5" id="KW-0067">ATP-binding</keyword>
<dbReference type="InterPro" id="IPR011994">
    <property type="entry name" value="Cytidylate_kinase_dom"/>
</dbReference>
<gene>
    <name evidence="9" type="ORF">METZ01_LOCUS479470</name>
</gene>
<name>A0A383C2F8_9ZZZZ</name>
<comment type="catalytic activity">
    <reaction evidence="7">
        <text>CMP + ATP = CDP + ADP</text>
        <dbReference type="Rhea" id="RHEA:11600"/>
        <dbReference type="ChEBI" id="CHEBI:30616"/>
        <dbReference type="ChEBI" id="CHEBI:58069"/>
        <dbReference type="ChEBI" id="CHEBI:60377"/>
        <dbReference type="ChEBI" id="CHEBI:456216"/>
        <dbReference type="EC" id="2.7.4.25"/>
    </reaction>
</comment>
<evidence type="ECO:0000313" key="9">
    <source>
        <dbReference type="EMBL" id="SVE26616.1"/>
    </source>
</evidence>
<dbReference type="Pfam" id="PF02224">
    <property type="entry name" value="Cytidylate_kin"/>
    <property type="match status" value="1"/>
</dbReference>
<evidence type="ECO:0000256" key="2">
    <source>
        <dbReference type="ARBA" id="ARBA00022679"/>
    </source>
</evidence>
<dbReference type="GO" id="GO:0005524">
    <property type="term" value="F:ATP binding"/>
    <property type="evidence" value="ECO:0007669"/>
    <property type="project" value="UniProtKB-KW"/>
</dbReference>
<sequence>KIKFLKKKIKNLNLKKLQDKKLIDDKVAQLTSQIAKNPKIRKLVYNFQKNIAYNIPKKFNGSILNGRDITYKIIPDATFKFYVTASIFERSKRRTAELKKLGKNATFEEVVKSLKKRDNSDKNRRYSPLRFGRDSLLINTTRLSITGCFLKVKKIIDRKLNNYGNNFKTR</sequence>
<reference evidence="9" key="1">
    <citation type="submission" date="2018-05" db="EMBL/GenBank/DDBJ databases">
        <authorList>
            <person name="Lanie J.A."/>
            <person name="Ng W.-L."/>
            <person name="Kazmierczak K.M."/>
            <person name="Andrzejewski T.M."/>
            <person name="Davidsen T.M."/>
            <person name="Wayne K.J."/>
            <person name="Tettelin H."/>
            <person name="Glass J.I."/>
            <person name="Rusch D."/>
            <person name="Podicherti R."/>
            <person name="Tsui H.-C.T."/>
            <person name="Winkler M.E."/>
        </authorList>
    </citation>
    <scope>NUCLEOTIDE SEQUENCE</scope>
</reference>
<evidence type="ECO:0000256" key="6">
    <source>
        <dbReference type="ARBA" id="ARBA00047615"/>
    </source>
</evidence>
<dbReference type="GO" id="GO:0006139">
    <property type="term" value="P:nucleobase-containing compound metabolic process"/>
    <property type="evidence" value="ECO:0007669"/>
    <property type="project" value="InterPro"/>
</dbReference>
<dbReference type="InterPro" id="IPR027417">
    <property type="entry name" value="P-loop_NTPase"/>
</dbReference>
<dbReference type="AlphaFoldDB" id="A0A383C2F8"/>
<keyword evidence="4" id="KW-0418">Kinase</keyword>
<feature type="non-terminal residue" evidence="9">
    <location>
        <position position="1"/>
    </location>
</feature>
<keyword evidence="2" id="KW-0808">Transferase</keyword>